<evidence type="ECO:0000313" key="1">
    <source>
        <dbReference type="EMBL" id="KAH3750496.1"/>
    </source>
</evidence>
<protein>
    <submittedName>
        <fullName evidence="1">Uncharacterized protein</fullName>
    </submittedName>
</protein>
<name>A0A9D4DKM6_DREPO</name>
<reference evidence="1" key="2">
    <citation type="submission" date="2020-11" db="EMBL/GenBank/DDBJ databases">
        <authorList>
            <person name="McCartney M.A."/>
            <person name="Auch B."/>
            <person name="Kono T."/>
            <person name="Mallez S."/>
            <person name="Becker A."/>
            <person name="Gohl D.M."/>
            <person name="Silverstein K.A.T."/>
            <person name="Koren S."/>
            <person name="Bechman K.B."/>
            <person name="Herman A."/>
            <person name="Abrahante J.E."/>
            <person name="Garbe J."/>
        </authorList>
    </citation>
    <scope>NUCLEOTIDE SEQUENCE</scope>
    <source>
        <strain evidence="1">Duluth1</strain>
        <tissue evidence="1">Whole animal</tissue>
    </source>
</reference>
<dbReference type="AlphaFoldDB" id="A0A9D4DKM6"/>
<gene>
    <name evidence="1" type="ORF">DPMN_185022</name>
</gene>
<dbReference type="Proteomes" id="UP000828390">
    <property type="component" value="Unassembled WGS sequence"/>
</dbReference>
<dbReference type="EMBL" id="JAIWYP010000010">
    <property type="protein sequence ID" value="KAH3750496.1"/>
    <property type="molecule type" value="Genomic_DNA"/>
</dbReference>
<comment type="caution">
    <text evidence="1">The sequence shown here is derived from an EMBL/GenBank/DDBJ whole genome shotgun (WGS) entry which is preliminary data.</text>
</comment>
<organism evidence="1 2">
    <name type="scientific">Dreissena polymorpha</name>
    <name type="common">Zebra mussel</name>
    <name type="synonym">Mytilus polymorpha</name>
    <dbReference type="NCBI Taxonomy" id="45954"/>
    <lineage>
        <taxon>Eukaryota</taxon>
        <taxon>Metazoa</taxon>
        <taxon>Spiralia</taxon>
        <taxon>Lophotrochozoa</taxon>
        <taxon>Mollusca</taxon>
        <taxon>Bivalvia</taxon>
        <taxon>Autobranchia</taxon>
        <taxon>Heteroconchia</taxon>
        <taxon>Euheterodonta</taxon>
        <taxon>Imparidentia</taxon>
        <taxon>Neoheterodontei</taxon>
        <taxon>Myida</taxon>
        <taxon>Dreissenoidea</taxon>
        <taxon>Dreissenidae</taxon>
        <taxon>Dreissena</taxon>
    </lineage>
</organism>
<keyword evidence="2" id="KW-1185">Reference proteome</keyword>
<sequence length="71" mass="8773">MLTNIVLDQLWEKRQYKRTFTQNLMFIQTPKKMTQRYSWKKTNKKARALVQLLRNQRDFYVKIHPVAWSSQ</sequence>
<proteinExistence type="predicted"/>
<evidence type="ECO:0000313" key="2">
    <source>
        <dbReference type="Proteomes" id="UP000828390"/>
    </source>
</evidence>
<reference evidence="1" key="1">
    <citation type="journal article" date="2019" name="bioRxiv">
        <title>The Genome of the Zebra Mussel, Dreissena polymorpha: A Resource for Invasive Species Research.</title>
        <authorList>
            <person name="McCartney M.A."/>
            <person name="Auch B."/>
            <person name="Kono T."/>
            <person name="Mallez S."/>
            <person name="Zhang Y."/>
            <person name="Obille A."/>
            <person name="Becker A."/>
            <person name="Abrahante J.E."/>
            <person name="Garbe J."/>
            <person name="Badalamenti J.P."/>
            <person name="Herman A."/>
            <person name="Mangelson H."/>
            <person name="Liachko I."/>
            <person name="Sullivan S."/>
            <person name="Sone E.D."/>
            <person name="Koren S."/>
            <person name="Silverstein K.A.T."/>
            <person name="Beckman K.B."/>
            <person name="Gohl D.M."/>
        </authorList>
    </citation>
    <scope>NUCLEOTIDE SEQUENCE</scope>
    <source>
        <strain evidence="1">Duluth1</strain>
        <tissue evidence="1">Whole animal</tissue>
    </source>
</reference>
<accession>A0A9D4DKM6</accession>